<dbReference type="AlphaFoldDB" id="A0A480AGL8"/>
<accession>A0A480AGL8</accession>
<reference evidence="5" key="1">
    <citation type="submission" date="2019-02" db="EMBL/GenBank/DDBJ databases">
        <title>Draft genome sequence of Dolichospermum planctonicum NIES-80.</title>
        <authorList>
            <person name="Yamaguchi H."/>
            <person name="Suzuki S."/>
            <person name="Kawachi M."/>
        </authorList>
    </citation>
    <scope>NUCLEOTIDE SEQUENCE [LARGE SCALE GENOMIC DNA]</scope>
    <source>
        <strain evidence="5">NIES-80</strain>
    </source>
</reference>
<dbReference type="InterPro" id="IPR019734">
    <property type="entry name" value="TPR_rpt"/>
</dbReference>
<organism evidence="4 5">
    <name type="scientific">Dolichospermum planctonicum</name>
    <dbReference type="NCBI Taxonomy" id="136072"/>
    <lineage>
        <taxon>Bacteria</taxon>
        <taxon>Bacillati</taxon>
        <taxon>Cyanobacteriota</taxon>
        <taxon>Cyanophyceae</taxon>
        <taxon>Nostocales</taxon>
        <taxon>Aphanizomenonaceae</taxon>
        <taxon>Dolichospermum</taxon>
    </lineage>
</organism>
<dbReference type="PANTHER" id="PTHR44858:SF1">
    <property type="entry name" value="UDP-N-ACETYLGLUCOSAMINE--PEPTIDE N-ACETYLGLUCOSAMINYLTRANSFERASE SPINDLY-RELATED"/>
    <property type="match status" value="1"/>
</dbReference>
<name>A0A480AGL8_9CYAN</name>
<evidence type="ECO:0000256" key="3">
    <source>
        <dbReference type="PROSITE-ProRule" id="PRU00339"/>
    </source>
</evidence>
<protein>
    <submittedName>
        <fullName evidence="4">Uncharacterized protein</fullName>
    </submittedName>
</protein>
<feature type="repeat" description="TPR" evidence="3">
    <location>
        <begin position="116"/>
        <end position="149"/>
    </location>
</feature>
<evidence type="ECO:0000256" key="1">
    <source>
        <dbReference type="ARBA" id="ARBA00022737"/>
    </source>
</evidence>
<evidence type="ECO:0000313" key="5">
    <source>
        <dbReference type="Proteomes" id="UP000299367"/>
    </source>
</evidence>
<dbReference type="SMART" id="SM00028">
    <property type="entry name" value="TPR"/>
    <property type="match status" value="4"/>
</dbReference>
<dbReference type="InterPro" id="IPR011990">
    <property type="entry name" value="TPR-like_helical_dom_sf"/>
</dbReference>
<dbReference type="EMBL" id="BJCF01000020">
    <property type="protein sequence ID" value="GCL42408.1"/>
    <property type="molecule type" value="Genomic_DNA"/>
</dbReference>
<dbReference type="GO" id="GO:0009279">
    <property type="term" value="C:cell outer membrane"/>
    <property type="evidence" value="ECO:0007669"/>
    <property type="project" value="TreeGrafter"/>
</dbReference>
<dbReference type="Proteomes" id="UP000299367">
    <property type="component" value="Unassembled WGS sequence"/>
</dbReference>
<dbReference type="PROSITE" id="PS50005">
    <property type="entry name" value="TPR"/>
    <property type="match status" value="3"/>
</dbReference>
<dbReference type="PANTHER" id="PTHR44858">
    <property type="entry name" value="TETRATRICOPEPTIDE REPEAT PROTEIN 6"/>
    <property type="match status" value="1"/>
</dbReference>
<dbReference type="PROSITE" id="PS50293">
    <property type="entry name" value="TPR_REGION"/>
    <property type="match status" value="2"/>
</dbReference>
<sequence length="208" mass="23482">MKKWKLTMTILLFGIILYTPKVSGKNLASISDTRIKSSLLAQADKKEAIIYFHRGINRHTSGDIKEAIAEYNQALKLRPDFAEVYYKRGISRYKLGDLKGAILDYNQAISLNPNYAGVYNHRGFTRHDLGDFPGAIKDFNQALKLNPNFPEAYQNRGITRNALGDKQGAISDLNTAANLFQKQKRISNYQEVINLINKLPDLSKKSGM</sequence>
<dbReference type="InterPro" id="IPR050498">
    <property type="entry name" value="Ycf3"/>
</dbReference>
<keyword evidence="1" id="KW-0677">Repeat</keyword>
<dbReference type="Gene3D" id="1.25.40.10">
    <property type="entry name" value="Tetratricopeptide repeat domain"/>
    <property type="match status" value="2"/>
</dbReference>
<proteinExistence type="predicted"/>
<evidence type="ECO:0000256" key="2">
    <source>
        <dbReference type="ARBA" id="ARBA00022803"/>
    </source>
</evidence>
<keyword evidence="2 3" id="KW-0802">TPR repeat</keyword>
<gene>
    <name evidence="4" type="ORF">NIES80_21120</name>
</gene>
<dbReference type="SUPFAM" id="SSF48452">
    <property type="entry name" value="TPR-like"/>
    <property type="match status" value="1"/>
</dbReference>
<comment type="caution">
    <text evidence="4">The sequence shown here is derived from an EMBL/GenBank/DDBJ whole genome shotgun (WGS) entry which is preliminary data.</text>
</comment>
<dbReference type="Pfam" id="PF13414">
    <property type="entry name" value="TPR_11"/>
    <property type="match status" value="2"/>
</dbReference>
<dbReference type="OrthoDB" id="421558at2"/>
<feature type="repeat" description="TPR" evidence="3">
    <location>
        <begin position="82"/>
        <end position="115"/>
    </location>
</feature>
<evidence type="ECO:0000313" key="4">
    <source>
        <dbReference type="EMBL" id="GCL42408.1"/>
    </source>
</evidence>
<dbReference type="GO" id="GO:0046813">
    <property type="term" value="P:receptor-mediated virion attachment to host cell"/>
    <property type="evidence" value="ECO:0007669"/>
    <property type="project" value="TreeGrafter"/>
</dbReference>
<feature type="repeat" description="TPR" evidence="3">
    <location>
        <begin position="48"/>
        <end position="81"/>
    </location>
</feature>